<dbReference type="Pfam" id="PF03372">
    <property type="entry name" value="Exo_endo_phos"/>
    <property type="match status" value="1"/>
</dbReference>
<dbReference type="PANTHER" id="PTHR12121">
    <property type="entry name" value="CARBON CATABOLITE REPRESSOR PROTEIN 4"/>
    <property type="match status" value="1"/>
</dbReference>
<dbReference type="PANTHER" id="PTHR12121:SF36">
    <property type="entry name" value="ENDONUCLEASE_EXONUCLEASE_PHOSPHATASE DOMAIN-CONTAINING PROTEIN"/>
    <property type="match status" value="1"/>
</dbReference>
<name>A0ABQ3APQ4_9GAMM</name>
<keyword evidence="2" id="KW-0255">Endonuclease</keyword>
<feature type="domain" description="Endonuclease/exonuclease/phosphatase" evidence="1">
    <location>
        <begin position="1"/>
        <end position="221"/>
    </location>
</feature>
<gene>
    <name evidence="2" type="ORF">GCM10011613_01680</name>
</gene>
<comment type="caution">
    <text evidence="2">The sequence shown here is derived from an EMBL/GenBank/DDBJ whole genome shotgun (WGS) entry which is preliminary data.</text>
</comment>
<dbReference type="SUPFAM" id="SSF56219">
    <property type="entry name" value="DNase I-like"/>
    <property type="match status" value="1"/>
</dbReference>
<dbReference type="Gene3D" id="3.60.10.10">
    <property type="entry name" value="Endonuclease/exonuclease/phosphatase"/>
    <property type="match status" value="1"/>
</dbReference>
<dbReference type="InterPro" id="IPR050410">
    <property type="entry name" value="CCR4/nocturin_mRNA_transcr"/>
</dbReference>
<sequence>MTFNLRVPVDPFPNDWNSRLPRVATIIKTHNPDVLGVQEATPEIIADLKKAFPEYDVIGRGRNVDEGGEGTQIFYKKDRFTLDKRDHGTLQMSPTPNVAGSNGWAMQWPRIFTWVHLQDKKTKKFIYVFNTHFPLKPHERDLSAELLAKTIAERKYKKHAAILTGDFNACEDEASMKYLLGQNGSPIATKDTYHQLHPDDKAGTFHAFGTTETCKIDYIYTLGKIEPLESTIIKERENFASDHYAVTAKIGFK</sequence>
<dbReference type="GO" id="GO:0004519">
    <property type="term" value="F:endonuclease activity"/>
    <property type="evidence" value="ECO:0007669"/>
    <property type="project" value="UniProtKB-KW"/>
</dbReference>
<dbReference type="Proteomes" id="UP000619761">
    <property type="component" value="Unassembled WGS sequence"/>
</dbReference>
<evidence type="ECO:0000313" key="2">
    <source>
        <dbReference type="EMBL" id="GGY61893.1"/>
    </source>
</evidence>
<dbReference type="RefSeq" id="WP_189415162.1">
    <property type="nucleotide sequence ID" value="NZ_BMYZ01000001.1"/>
</dbReference>
<evidence type="ECO:0000259" key="1">
    <source>
        <dbReference type="Pfam" id="PF03372"/>
    </source>
</evidence>
<dbReference type="InterPro" id="IPR005135">
    <property type="entry name" value="Endo/exonuclease/phosphatase"/>
</dbReference>
<accession>A0ABQ3APQ4</accession>
<dbReference type="EMBL" id="BMYZ01000001">
    <property type="protein sequence ID" value="GGY61893.1"/>
    <property type="molecule type" value="Genomic_DNA"/>
</dbReference>
<dbReference type="CDD" id="cd09083">
    <property type="entry name" value="EEP-1"/>
    <property type="match status" value="1"/>
</dbReference>
<dbReference type="InterPro" id="IPR036691">
    <property type="entry name" value="Endo/exonu/phosph_ase_sf"/>
</dbReference>
<reference evidence="3" key="1">
    <citation type="journal article" date="2019" name="Int. J. Syst. Evol. Microbiol.">
        <title>The Global Catalogue of Microorganisms (GCM) 10K type strain sequencing project: providing services to taxonomists for standard genome sequencing and annotation.</title>
        <authorList>
            <consortium name="The Broad Institute Genomics Platform"/>
            <consortium name="The Broad Institute Genome Sequencing Center for Infectious Disease"/>
            <person name="Wu L."/>
            <person name="Ma J."/>
        </authorList>
    </citation>
    <scope>NUCLEOTIDE SEQUENCE [LARGE SCALE GENOMIC DNA]</scope>
    <source>
        <strain evidence="3">KCTC 32239</strain>
    </source>
</reference>
<keyword evidence="2" id="KW-0378">Hydrolase</keyword>
<keyword evidence="3" id="KW-1185">Reference proteome</keyword>
<keyword evidence="2" id="KW-0540">Nuclease</keyword>
<evidence type="ECO:0000313" key="3">
    <source>
        <dbReference type="Proteomes" id="UP000619761"/>
    </source>
</evidence>
<proteinExistence type="predicted"/>
<protein>
    <submittedName>
        <fullName evidence="2">Endonuclease</fullName>
    </submittedName>
</protein>
<organism evidence="2 3">
    <name type="scientific">Cellvibrio zantedeschiae</name>
    <dbReference type="NCBI Taxonomy" id="1237077"/>
    <lineage>
        <taxon>Bacteria</taxon>
        <taxon>Pseudomonadati</taxon>
        <taxon>Pseudomonadota</taxon>
        <taxon>Gammaproteobacteria</taxon>
        <taxon>Cellvibrionales</taxon>
        <taxon>Cellvibrionaceae</taxon>
        <taxon>Cellvibrio</taxon>
    </lineage>
</organism>